<gene>
    <name evidence="1" type="ORF">GB881_06550</name>
</gene>
<dbReference type="AlphaFoldDB" id="A0A6N7EF35"/>
<dbReference type="NCBIfam" id="NF033179">
    <property type="entry name" value="TnsA_like_Actin"/>
    <property type="match status" value="1"/>
</dbReference>
<reference evidence="1 2" key="1">
    <citation type="submission" date="2019-10" db="EMBL/GenBank/DDBJ databases">
        <title>Georgenia wutianyii sp. nov. and Georgenia yuyongxinii sp. nov. isolated from plateau pika (Ochotona curzoniae) in the Qinghai-Tibet plateau of China.</title>
        <authorList>
            <person name="Tian Z."/>
        </authorList>
    </citation>
    <scope>NUCLEOTIDE SEQUENCE [LARGE SCALE GENOMIC DNA]</scope>
    <source>
        <strain evidence="1 2">JCM 19765</strain>
    </source>
</reference>
<sequence>MGAKAARLTSAESRLPAIEWEDWDRGKLGPVPLTRAMARGLRPDALAPARTPSAESWKINRPGIAWCDSTRQLVECESGLEMLVVHQLDFEGGLLSIATQPFRLHMAVSAIGESSVVRHVPDFFVTMADGSRVVIDVHRVYRPAGERSREVFDATGGLCDAIGWKYRLITEPSGHYRQNLLFISGYRARPPHAEQVLTTAVTVLAAGPMAWRTLVDAVALSSGVHAALVLPCFFHGILVRMLKVPMEQPFSAAMPVSSAEGAV</sequence>
<proteinExistence type="predicted"/>
<protein>
    <submittedName>
        <fullName evidence="1">TnsA-like heteromeric transposase endonuclease subunit</fullName>
    </submittedName>
</protein>
<dbReference type="OrthoDB" id="3403133at2"/>
<dbReference type="EMBL" id="WHPC01000017">
    <property type="protein sequence ID" value="MPV36719.1"/>
    <property type="molecule type" value="Genomic_DNA"/>
</dbReference>
<keyword evidence="1" id="KW-0255">Endonuclease</keyword>
<comment type="caution">
    <text evidence="1">The sequence shown here is derived from an EMBL/GenBank/DDBJ whole genome shotgun (WGS) entry which is preliminary data.</text>
</comment>
<organism evidence="1 2">
    <name type="scientific">Georgenia subflava</name>
    <dbReference type="NCBI Taxonomy" id="1622177"/>
    <lineage>
        <taxon>Bacteria</taxon>
        <taxon>Bacillati</taxon>
        <taxon>Actinomycetota</taxon>
        <taxon>Actinomycetes</taxon>
        <taxon>Micrococcales</taxon>
        <taxon>Bogoriellaceae</taxon>
        <taxon>Georgenia</taxon>
    </lineage>
</organism>
<accession>A0A6N7EF35</accession>
<name>A0A6N7EF35_9MICO</name>
<keyword evidence="2" id="KW-1185">Reference proteome</keyword>
<evidence type="ECO:0000313" key="1">
    <source>
        <dbReference type="EMBL" id="MPV36719.1"/>
    </source>
</evidence>
<dbReference type="GO" id="GO:0004519">
    <property type="term" value="F:endonuclease activity"/>
    <property type="evidence" value="ECO:0007669"/>
    <property type="project" value="UniProtKB-KW"/>
</dbReference>
<evidence type="ECO:0000313" key="2">
    <source>
        <dbReference type="Proteomes" id="UP000437709"/>
    </source>
</evidence>
<keyword evidence="1" id="KW-0378">Hydrolase</keyword>
<keyword evidence="1" id="KW-0540">Nuclease</keyword>
<dbReference type="Proteomes" id="UP000437709">
    <property type="component" value="Unassembled WGS sequence"/>
</dbReference>
<dbReference type="InterPro" id="IPR048000">
    <property type="entry name" value="TnsA-like"/>
</dbReference>